<evidence type="ECO:0000256" key="1">
    <source>
        <dbReference type="SAM" id="MobiDB-lite"/>
    </source>
</evidence>
<name>A0A507CQH9_9FUNG</name>
<feature type="compositionally biased region" description="Polar residues" evidence="1">
    <location>
        <begin position="207"/>
        <end position="223"/>
    </location>
</feature>
<dbReference type="PANTHER" id="PTHR21477:SF13">
    <property type="entry name" value="KIAA0930"/>
    <property type="match status" value="1"/>
</dbReference>
<feature type="compositionally biased region" description="Polar residues" evidence="1">
    <location>
        <begin position="421"/>
        <end position="444"/>
    </location>
</feature>
<dbReference type="PANTHER" id="PTHR21477">
    <property type="entry name" value="ZGC:172139"/>
    <property type="match status" value="1"/>
</dbReference>
<feature type="region of interest" description="Disordered" evidence="1">
    <location>
        <begin position="207"/>
        <end position="226"/>
    </location>
</feature>
<dbReference type="Proteomes" id="UP000320475">
    <property type="component" value="Unassembled WGS sequence"/>
</dbReference>
<proteinExistence type="predicted"/>
<feature type="region of interest" description="Disordered" evidence="1">
    <location>
        <begin position="411"/>
        <end position="450"/>
    </location>
</feature>
<protein>
    <submittedName>
        <fullName evidence="2">Uncharacterized protein</fullName>
    </submittedName>
</protein>
<evidence type="ECO:0000313" key="2">
    <source>
        <dbReference type="EMBL" id="TPX41393.1"/>
    </source>
</evidence>
<gene>
    <name evidence="2" type="ORF">SeLEV6574_g06117</name>
</gene>
<organism evidence="2 3">
    <name type="scientific">Synchytrium endobioticum</name>
    <dbReference type="NCBI Taxonomy" id="286115"/>
    <lineage>
        <taxon>Eukaryota</taxon>
        <taxon>Fungi</taxon>
        <taxon>Fungi incertae sedis</taxon>
        <taxon>Chytridiomycota</taxon>
        <taxon>Chytridiomycota incertae sedis</taxon>
        <taxon>Chytridiomycetes</taxon>
        <taxon>Synchytriales</taxon>
        <taxon>Synchytriaceae</taxon>
        <taxon>Synchytrium</taxon>
    </lineage>
</organism>
<feature type="compositionally biased region" description="Low complexity" evidence="1">
    <location>
        <begin position="294"/>
        <end position="306"/>
    </location>
</feature>
<evidence type="ECO:0000313" key="3">
    <source>
        <dbReference type="Proteomes" id="UP000320475"/>
    </source>
</evidence>
<accession>A0A507CQH9</accession>
<dbReference type="VEuPathDB" id="FungiDB:SeMB42_g05051"/>
<dbReference type="InterPro" id="IPR019141">
    <property type="entry name" value="DUF2045"/>
</dbReference>
<feature type="region of interest" description="Disordered" evidence="1">
    <location>
        <begin position="368"/>
        <end position="389"/>
    </location>
</feature>
<sequence>MANTYLRKLLDRLTLENMHGPLVHKGHTRNASSVDHKNDRDWVLLDSYSDLDAKDPRWAELFIEFFLQQAPDGNDDLLFFVKAYHIPDPTPSITHASSSSHNIANSQNTGDNDLIFVRRKVSSQMPTLHDVVDWKQTFFLNTIVQLPCTLTVAVCKRGPPKDASNSNMNTSTSSLIAPLAGSGVTGSSEELSQEIADAVSSPVNTIVNPNSNSNLGSASTGSKSKSRMIALRRVKKKVYAAPYRSRMDVKDAFMNECSYPLVYYTVNDYESHDLHLPIHEREYLCVELSVAIPKSTSSDNSSVPSPSETPDSIDADDIPFPTPLGHDKIVLFQGAVPYSSLLEIFLQKGLAAQNMWNRNPHSLYSNSHGMPMKGNGSLPKGDAPDGGNGRTEYIMMRGPHGKGQCQVAITEEPSISPPSPDVTNNGQSGSTNSLAAQQSQPHTTDWSDKKPLTLADRLRSFGSVVRQQVIAATASASSGSGTSIMAVDKLKKPDGLRCSMTYVNVPWQSIIGDLNEYAKVQSRKPGTC</sequence>
<reference evidence="2 3" key="1">
    <citation type="journal article" date="2019" name="Sci. Rep.">
        <title>Comparative genomics of chytrid fungi reveal insights into the obligate biotrophic and pathogenic lifestyle of Synchytrium endobioticum.</title>
        <authorList>
            <person name="van de Vossenberg B.T.L.H."/>
            <person name="Warris S."/>
            <person name="Nguyen H.D.T."/>
            <person name="van Gent-Pelzer M.P.E."/>
            <person name="Joly D.L."/>
            <person name="van de Geest H.C."/>
            <person name="Bonants P.J.M."/>
            <person name="Smith D.S."/>
            <person name="Levesque C.A."/>
            <person name="van der Lee T.A.J."/>
        </authorList>
    </citation>
    <scope>NUCLEOTIDE SEQUENCE [LARGE SCALE GENOMIC DNA]</scope>
    <source>
        <strain evidence="2 3">LEV6574</strain>
    </source>
</reference>
<dbReference type="Pfam" id="PF09741">
    <property type="entry name" value="DUF2045"/>
    <property type="match status" value="2"/>
</dbReference>
<dbReference type="OrthoDB" id="1906921at2759"/>
<dbReference type="AlphaFoldDB" id="A0A507CQH9"/>
<dbReference type="EMBL" id="QEAM01000324">
    <property type="protein sequence ID" value="TPX41393.1"/>
    <property type="molecule type" value="Genomic_DNA"/>
</dbReference>
<feature type="region of interest" description="Disordered" evidence="1">
    <location>
        <begin position="294"/>
        <end position="316"/>
    </location>
</feature>
<comment type="caution">
    <text evidence="2">The sequence shown here is derived from an EMBL/GenBank/DDBJ whole genome shotgun (WGS) entry which is preliminary data.</text>
</comment>